<evidence type="ECO:0000256" key="9">
    <source>
        <dbReference type="ARBA" id="ARBA00023277"/>
    </source>
</evidence>
<feature type="non-terminal residue" evidence="16">
    <location>
        <position position="3187"/>
    </location>
</feature>
<accession>A0A8J9VXC4</accession>
<keyword evidence="17" id="KW-1185">Reference proteome</keyword>
<dbReference type="GO" id="GO:0008061">
    <property type="term" value="F:chitin binding"/>
    <property type="evidence" value="ECO:0007669"/>
    <property type="project" value="UniProtKB-KW"/>
</dbReference>
<keyword evidence="4" id="KW-0147">Chitin-binding</keyword>
<keyword evidence="8" id="KW-1015">Disulfide bond</keyword>
<dbReference type="FunFam" id="3.20.20.80:FF:000007">
    <property type="entry name" value="Acidic mammalian chitinase"/>
    <property type="match status" value="3"/>
</dbReference>
<keyword evidence="9" id="KW-0119">Carbohydrate metabolism</keyword>
<evidence type="ECO:0000256" key="11">
    <source>
        <dbReference type="ARBA" id="ARBA00023326"/>
    </source>
</evidence>
<dbReference type="Pfam" id="PF00561">
    <property type="entry name" value="Abhydrolase_1"/>
    <property type="match status" value="1"/>
</dbReference>
<dbReference type="InterPro" id="IPR029058">
    <property type="entry name" value="AB_hydrolase_fold"/>
</dbReference>
<dbReference type="PANTHER" id="PTHR11177:SF359">
    <property type="entry name" value="CHITINASE 10-RELATED"/>
    <property type="match status" value="1"/>
</dbReference>
<reference evidence="16" key="1">
    <citation type="submission" date="2021-12" db="EMBL/GenBank/DDBJ databases">
        <authorList>
            <person name="Martin H S."/>
        </authorList>
    </citation>
    <scope>NUCLEOTIDE SEQUENCE</scope>
</reference>
<feature type="domain" description="Chitinase II/V-like catalytic" evidence="15">
    <location>
        <begin position="653"/>
        <end position="996"/>
    </location>
</feature>
<feature type="compositionally biased region" description="Pro residues" evidence="13">
    <location>
        <begin position="1034"/>
        <end position="1043"/>
    </location>
</feature>
<evidence type="ECO:0000256" key="4">
    <source>
        <dbReference type="ARBA" id="ARBA00022669"/>
    </source>
</evidence>
<dbReference type="SMART" id="SM00636">
    <property type="entry name" value="Glyco_18"/>
    <property type="match status" value="5"/>
</dbReference>
<feature type="domain" description="Chitin-binding type-2" evidence="14">
    <location>
        <begin position="1341"/>
        <end position="1394"/>
    </location>
</feature>
<feature type="region of interest" description="Disordered" evidence="13">
    <location>
        <begin position="2454"/>
        <end position="2499"/>
    </location>
</feature>
<sequence>MTPRLFLGRWKESSFPVMGQKLIFWFAALYAGVAASPRYPDESPFARIAVETTPDHEPLGPPIRSSVESIPLRNVYEEGEGRLPLRDAVEKRLIPVADQESLYKYLKDAERTAGYVESNEEYKKYYGAANHLNNNPPNDDRLEQGNANLEAMQQTMNEPNTKKLVVCYIESWAAYRAPPLAFTAGLVPKSCTHLHYAFAVLHPHTYAVISANEDYDIIKGGYRIATGLKRRIPGLRVIISVGGDGMERLFSEMVQEPNRRNSFIDSAVTFLQEHDFDGLDLHWVYAGDKDEKEKELLTTLLYELREKFSSYGYLLSTVLPPFRYQIEDGYDLSAVSGATDYSILQAWDMTYARHAGDDAPPRALQHSPLHRDPGAAARDQRYDNIEFMVKYILRHGMSADKLVLGIPVFGRSYRLATSTLPAPGAKVDGWGDEGQYTQTKGMLAYFEICMNEREGKGVSGVDAAGNAFAVFDNQWISYDTPDTVLKKMKFIMNIGLAGAAAWAIDMDDFRGLCGRPFPIMSAISTTLNGEVTLTDQSTLKVGSCESNMPYLASDEESCAHFHFCTGGISYRMICEDERLYDPSTGFCGHQDVGKCIPGQSLRISIEDAARFLAQAYEIDFEWSSATNKDVHNLESDRLITYQSQKGQDRDNEKRVVCYMTSWAFYRRGDGKFVPEQIDTRLCTHVVYAYASLSPDELIAKEFDPWADITNNLYERVTSLSDVKVLLGLGGWTDSAGDKYSRLVSSSTLRTRFVERLVTFLRTHNFKGVHLDWNYPVCWQSNCKKGAKSDKANFAKLVQELSKTLHAANMELGVSLSGYKEVIESAYDLPKISAAADFMSAMTYDYHGGWERTTAHHTPLVPLKSSDPLSYYCIEYAIKELISGGVDPKKLMLGLAFYGQSFRLAEAEGARSAGAAAAGPGEPGEFTKQPGMLAYYEICYRVKNLRWKTSRQEKAGPYTYSDNQWVGYDDPKSITEKVEWAMRQGLGGVTAWAIDLDDFSNHCCAEPSPLLRAAVRALGRPAPPPPTRPCERPPEPVTPAPPTTTPAESDGSIVGGGDHNHGNHDQHTSTTWPSWSPSTTQSTMHTWWSQATTTPMTTTSKKPTTTRRPITTTTTEAEIDQVEDSLCEAGEYRAAPGDCEAYMQCEGGRWRKHRCAPGLHWAAREKRCDWPSFAKCTGTSASEASTATTTLAPMTSRPPPRPTTTKPTTTTSTTTTTTTTTTSTTAKPTTAPTNEDDISEGSPCIGEDYHAVAGDCNSYLHCDGATWRLQRCAPGLHWSALQKHCDWPRYAKCSTSTTPSTTTTTTTTTAKPKPTQPTTRPTRPTRTTTTTASPSNKPREDGPCSGSETHAPAPTCDAYLQCVGGRWRRQLCPPGLHWDKRTNRCDWVEFAMCEVRLPEKTTKSPLQNIFTTTKRPRTTTTTTSRPIPIRTTTTRRPVTQSGQFQKPTYCATGTYHAHPRCEKFYVCVNGALVAQSCAPGLVWSAPRSQCDFPSAVAASACTDRRHVTTSESKPSANLQVEDKPQFCENGQYAMDPASCSSYLHCLFGKFQEFTCSAGLHWNQDKQICDWPNSAKCKVQTVPTSTTTTTTTTTTEVALMDPESEVLPPPSIPIIDIVDSGTKPELSNTRYKLICYYTNWSWYRPGLGMFVPEDMDPSICTHIVYGFAVLGEDGLIKAHDPWADIENNFYERVVNFKKYGAKVSLAIGGWKDSVGDKYSILVNDPQARAKFVTHTVQFIEKYGFDGLDLDWEYPKCWQVDCSKGPDSDKEGFADLVIELSAVLKPKGLLLSSAVSPSKMVIDAGYDVPILARYLDWIAVMTYDYHGQWDKKTGHLAPLYYHPDDDNTYFNANYTMHYWMEKGAPATKLVMGIPMYGQSFTTNSILNNRVTNGLGLPATAGGEAGEYTRADGFLAYYEICDRIKNQKWNVVKDPENRMGPYAFKDDQWVSFDDEDIIKRKVNFIKSLGLAGGMVWAIDLDDFKNRCKKGKYPLLNTIKDSLLDPHVDLDVVKEKPISEPQNTIDEDEFEDIEVKPAVAKPSTVTYKPTTTTTTKKPTTSKKPTTTNKPTTAEVQHDEEEGYKVICYYTNWAWYRPSAAKYTPTNIDPTLCTHIVYAFAALDSSKLFMKPHDNWLDVENKFYEKVVALKSTGAKVVIGLGGWNDSAGDKYSRLVNNPSARRKFILHVVDFIKQYGFDGLNLDWQFPKCWQAECEKGPKSDKQGFAALVKELRAALYPRGFSLSAAASANKRVIDLAYDVPALARDLDWISLMTYDYHGHWDNKTGHIAPMYASPEDDDNTLNANFTVNYWINKGTPRHKLILGIPFYGQSFSLVENSGNGLGAPSYAGGEAGEETRARGFLAFYEICERIRLESWSMVRDAGGRAGPYATHSEQWVSFDDAYMVRHKAEFVRANGLGGAMAWALDLDDFSGTRCACGRYPLLATVNHVLRGMDEPPPCTLEDVQVQNPPSASPTTTTTPELEPEDPTEILSDTDIPNEGAPLEGQSCSGITFREEESDCAKYYLCMNGQYVQLSCPAPLVWNQNHCDFPNKSKCKGKTSLRITDGNNEVESELRPIVACYFTNWAYYRQGNGSFGPEQIEPSWCSHIIYSWAHLDGDTYTVVAGNPELDISNDFYGKITELKLKGVKVILGVGGIENSIDGKWSRMAAKSDRRRTFVKSVIRFIQKWKFDGVQIAWQYPVCKEAPCSETDAADRDNFSILLVELSKNFRRHNLELSAIVAPNPEVAAVAYQPTVLTAALDWVAVAANDYYESNSKRTAYLLPMTSSDPYKLDNLQTILEFWSNIIPTRQLVIGLPAYARSYTLRSEHSAGLGAPVAGAGTPGPYTRIPGFLAYYEICESKSNWKETSNSEGTYAVSSSQWISYLRPEDMRAAGAAATRAQLRGAALWALDLDEWRGACACSLLSALRQGLLEPNINTLVSVKEIQIPVKCGHVAGKLWGNEHEQPILALHGWRDNASTWDTLAPLLCNIRPILAIDYLGHGHSSWIPEGMQYHPWDLPRLILQIKKYFKWEKISLLGHSKGSIASLRFACLFPGDVDFYIAIENLIVDDIDLEKIMHKLPKSLKNVDEIKKEPTLYTMEEMIKMWHLGSSKSVTIESVSVKEVKIPMKWGHIAGKLWGNEYERPILALHGWQDNAGTWDTLAPLLCNKRPILAIDFYGHGHSSWIPEDNFT</sequence>
<dbReference type="Proteomes" id="UP000838878">
    <property type="component" value="Chromosome 2"/>
</dbReference>
<evidence type="ECO:0000256" key="2">
    <source>
        <dbReference type="ARBA" id="ARBA00009121"/>
    </source>
</evidence>
<dbReference type="Gene3D" id="3.20.20.80">
    <property type="entry name" value="Glycosidases"/>
    <property type="match status" value="5"/>
</dbReference>
<dbReference type="Gene3D" id="2.170.140.10">
    <property type="entry name" value="Chitin binding domain"/>
    <property type="match status" value="6"/>
</dbReference>
<dbReference type="FunFam" id="3.10.50.10:FF:000004">
    <property type="entry name" value="Chitinase 5"/>
    <property type="match status" value="1"/>
</dbReference>
<dbReference type="InterPro" id="IPR050314">
    <property type="entry name" value="Glycosyl_Hydrlase_18"/>
</dbReference>
<protein>
    <recommendedName>
        <fullName evidence="3">chitinase</fullName>
        <ecNumber evidence="3">3.2.1.14</ecNumber>
    </recommendedName>
</protein>
<dbReference type="EC" id="3.2.1.14" evidence="3"/>
<evidence type="ECO:0000256" key="6">
    <source>
        <dbReference type="ARBA" id="ARBA00022801"/>
    </source>
</evidence>
<evidence type="ECO:0000256" key="3">
    <source>
        <dbReference type="ARBA" id="ARBA00012729"/>
    </source>
</evidence>
<evidence type="ECO:0000256" key="10">
    <source>
        <dbReference type="ARBA" id="ARBA00023295"/>
    </source>
</evidence>
<name>A0A8J9VXC4_9NEOP</name>
<dbReference type="SUPFAM" id="SSF54556">
    <property type="entry name" value="Chitinase insertion domain"/>
    <property type="match status" value="5"/>
</dbReference>
<gene>
    <name evidence="16" type="ORF">BINO364_LOCUS6964</name>
</gene>
<feature type="region of interest" description="Disordered" evidence="13">
    <location>
        <begin position="2041"/>
        <end position="2070"/>
    </location>
</feature>
<evidence type="ECO:0000313" key="16">
    <source>
        <dbReference type="EMBL" id="CAH0720777.1"/>
    </source>
</evidence>
<feature type="domain" description="Chitin-binding type-2" evidence="14">
    <location>
        <begin position="542"/>
        <end position="597"/>
    </location>
</feature>
<evidence type="ECO:0000256" key="8">
    <source>
        <dbReference type="ARBA" id="ARBA00023157"/>
    </source>
</evidence>
<dbReference type="GO" id="GO:0006032">
    <property type="term" value="P:chitin catabolic process"/>
    <property type="evidence" value="ECO:0007669"/>
    <property type="project" value="UniProtKB-KW"/>
</dbReference>
<proteinExistence type="inferred from homology"/>
<dbReference type="InterPro" id="IPR001579">
    <property type="entry name" value="Glyco_hydro_18_chit_AS"/>
</dbReference>
<dbReference type="SUPFAM" id="SSF57625">
    <property type="entry name" value="Invertebrate chitin-binding proteins"/>
    <property type="match status" value="7"/>
</dbReference>
<evidence type="ECO:0000256" key="1">
    <source>
        <dbReference type="ARBA" id="ARBA00000822"/>
    </source>
</evidence>
<keyword evidence="7" id="KW-0146">Chitin degradation</keyword>
<feature type="domain" description="Chitin-binding type-2" evidence="14">
    <location>
        <begin position="1447"/>
        <end position="1502"/>
    </location>
</feature>
<evidence type="ECO:0000259" key="15">
    <source>
        <dbReference type="SMART" id="SM00636"/>
    </source>
</evidence>
<evidence type="ECO:0000256" key="13">
    <source>
        <dbReference type="SAM" id="MobiDB-lite"/>
    </source>
</evidence>
<dbReference type="GO" id="GO:0008843">
    <property type="term" value="F:endochitinase activity"/>
    <property type="evidence" value="ECO:0007669"/>
    <property type="project" value="UniProtKB-EC"/>
</dbReference>
<dbReference type="CDD" id="cd02872">
    <property type="entry name" value="GH18_chitolectin_chitotriosidase"/>
    <property type="match status" value="2"/>
</dbReference>
<comment type="catalytic activity">
    <reaction evidence="1">
        <text>Random endo-hydrolysis of N-acetyl-beta-D-glucosaminide (1-&gt;4)-beta-linkages in chitin and chitodextrins.</text>
        <dbReference type="EC" id="3.2.1.14"/>
    </reaction>
</comment>
<dbReference type="Gene3D" id="3.40.50.1820">
    <property type="entry name" value="alpha/beta hydrolase"/>
    <property type="match status" value="2"/>
</dbReference>
<dbReference type="PROSITE" id="PS01095">
    <property type="entry name" value="GH18_1"/>
    <property type="match status" value="1"/>
</dbReference>
<dbReference type="SUPFAM" id="SSF51445">
    <property type="entry name" value="(Trans)glycosidases"/>
    <property type="match status" value="5"/>
</dbReference>
<feature type="compositionally biased region" description="Low complexity" evidence="13">
    <location>
        <begin position="1091"/>
        <end position="1110"/>
    </location>
</feature>
<dbReference type="InterPro" id="IPR036508">
    <property type="entry name" value="Chitin-bd_dom_sf"/>
</dbReference>
<dbReference type="EMBL" id="OV170222">
    <property type="protein sequence ID" value="CAH0720777.1"/>
    <property type="molecule type" value="Genomic_DNA"/>
</dbReference>
<dbReference type="Pfam" id="PF00704">
    <property type="entry name" value="Glyco_hydro_18"/>
    <property type="match status" value="5"/>
</dbReference>
<feature type="domain" description="Chitinase II/V-like catalytic" evidence="15">
    <location>
        <begin position="163"/>
        <end position="507"/>
    </location>
</feature>
<dbReference type="GO" id="GO:0000272">
    <property type="term" value="P:polysaccharide catabolic process"/>
    <property type="evidence" value="ECO:0007669"/>
    <property type="project" value="UniProtKB-KW"/>
</dbReference>
<dbReference type="GO" id="GO:0005576">
    <property type="term" value="C:extracellular region"/>
    <property type="evidence" value="ECO:0007669"/>
    <property type="project" value="InterPro"/>
</dbReference>
<dbReference type="OrthoDB" id="76388at2759"/>
<dbReference type="SUPFAM" id="SSF53474">
    <property type="entry name" value="alpha/beta-Hydrolases"/>
    <property type="match status" value="2"/>
</dbReference>
<organism evidence="16 17">
    <name type="scientific">Brenthis ino</name>
    <name type="common">lesser marbled fritillary</name>
    <dbReference type="NCBI Taxonomy" id="405034"/>
    <lineage>
        <taxon>Eukaryota</taxon>
        <taxon>Metazoa</taxon>
        <taxon>Ecdysozoa</taxon>
        <taxon>Arthropoda</taxon>
        <taxon>Hexapoda</taxon>
        <taxon>Insecta</taxon>
        <taxon>Pterygota</taxon>
        <taxon>Neoptera</taxon>
        <taxon>Endopterygota</taxon>
        <taxon>Lepidoptera</taxon>
        <taxon>Glossata</taxon>
        <taxon>Ditrysia</taxon>
        <taxon>Papilionoidea</taxon>
        <taxon>Nymphalidae</taxon>
        <taxon>Heliconiinae</taxon>
        <taxon>Argynnini</taxon>
        <taxon>Brenthis</taxon>
    </lineage>
</organism>
<evidence type="ECO:0000256" key="5">
    <source>
        <dbReference type="ARBA" id="ARBA00022729"/>
    </source>
</evidence>
<keyword evidence="10 12" id="KW-0326">Glycosidase</keyword>
<evidence type="ECO:0000313" key="17">
    <source>
        <dbReference type="Proteomes" id="UP000838878"/>
    </source>
</evidence>
<feature type="domain" description="Chitinase II/V-like catalytic" evidence="15">
    <location>
        <begin position="1629"/>
        <end position="1977"/>
    </location>
</feature>
<dbReference type="InterPro" id="IPR001223">
    <property type="entry name" value="Glyco_hydro18_cat"/>
</dbReference>
<feature type="domain" description="Chitin-binding type-2" evidence="14">
    <location>
        <begin position="1241"/>
        <end position="1294"/>
    </location>
</feature>
<feature type="compositionally biased region" description="Low complexity" evidence="13">
    <location>
        <begin position="2464"/>
        <end position="2476"/>
    </location>
</feature>
<feature type="domain" description="Chitin-binding type-2" evidence="14">
    <location>
        <begin position="2501"/>
        <end position="2552"/>
    </location>
</feature>
<feature type="domain" description="Chitinase II/V-like catalytic" evidence="15">
    <location>
        <begin position="2571"/>
        <end position="2908"/>
    </location>
</feature>
<keyword evidence="5" id="KW-0732">Signal</keyword>
<dbReference type="PANTHER" id="PTHR11177">
    <property type="entry name" value="CHITINASE"/>
    <property type="match status" value="1"/>
</dbReference>
<feature type="compositionally biased region" description="Low complexity" evidence="13">
    <location>
        <begin position="1202"/>
        <end position="1232"/>
    </location>
</feature>
<feature type="compositionally biased region" description="Low complexity" evidence="13">
    <location>
        <begin position="1293"/>
        <end position="1334"/>
    </location>
</feature>
<feature type="domain" description="Chitin-binding type-2" evidence="14">
    <location>
        <begin position="1524"/>
        <end position="1577"/>
    </location>
</feature>
<keyword evidence="6 12" id="KW-0378">Hydrolase</keyword>
<feature type="region of interest" description="Disordered" evidence="13">
    <location>
        <begin position="1293"/>
        <end position="1348"/>
    </location>
</feature>
<evidence type="ECO:0000256" key="12">
    <source>
        <dbReference type="RuleBase" id="RU000489"/>
    </source>
</evidence>
<keyword evidence="11" id="KW-0624">Polysaccharide degradation</keyword>
<feature type="compositionally biased region" description="Low complexity" evidence="13">
    <location>
        <begin position="2041"/>
        <end position="2067"/>
    </location>
</feature>
<dbReference type="InterPro" id="IPR000073">
    <property type="entry name" value="AB_hydrolase_1"/>
</dbReference>
<evidence type="ECO:0000259" key="14">
    <source>
        <dbReference type="SMART" id="SM00494"/>
    </source>
</evidence>
<dbReference type="InterPro" id="IPR011583">
    <property type="entry name" value="Chitinase_II/V-like_cat"/>
</dbReference>
<dbReference type="InterPro" id="IPR017853">
    <property type="entry name" value="GH"/>
</dbReference>
<dbReference type="Pfam" id="PF01607">
    <property type="entry name" value="CBM_14"/>
    <property type="match status" value="7"/>
</dbReference>
<dbReference type="Gene3D" id="3.10.50.10">
    <property type="match status" value="5"/>
</dbReference>
<feature type="compositionally biased region" description="Low complexity" evidence="13">
    <location>
        <begin position="1067"/>
        <end position="1082"/>
    </location>
</feature>
<dbReference type="InterPro" id="IPR002557">
    <property type="entry name" value="Chitin-bd_dom"/>
</dbReference>
<feature type="compositionally biased region" description="Basic and acidic residues" evidence="13">
    <location>
        <begin position="1057"/>
        <end position="1066"/>
    </location>
</feature>
<feature type="domain" description="Chitinase II/V-like catalytic" evidence="15">
    <location>
        <begin position="2078"/>
        <end position="2423"/>
    </location>
</feature>
<dbReference type="InterPro" id="IPR029070">
    <property type="entry name" value="Chitinase_insertion_sf"/>
</dbReference>
<feature type="region of interest" description="Disordered" evidence="13">
    <location>
        <begin position="1183"/>
        <end position="1239"/>
    </location>
</feature>
<feature type="domain" description="Chitin-binding type-2" evidence="14">
    <location>
        <begin position="1124"/>
        <end position="1177"/>
    </location>
</feature>
<comment type="similarity">
    <text evidence="2">Belongs to the glycosyl hydrolase 18 family. Chitinase class II subfamily.</text>
</comment>
<dbReference type="SMART" id="SM00494">
    <property type="entry name" value="ChtBD2"/>
    <property type="match status" value="7"/>
</dbReference>
<feature type="region of interest" description="Disordered" evidence="13">
    <location>
        <begin position="1017"/>
        <end position="1110"/>
    </location>
</feature>
<dbReference type="FunFam" id="3.10.50.10:FF:000001">
    <property type="entry name" value="Chitinase 3-like 1"/>
    <property type="match status" value="4"/>
</dbReference>
<evidence type="ECO:0000256" key="7">
    <source>
        <dbReference type="ARBA" id="ARBA00023024"/>
    </source>
</evidence>